<protein>
    <recommendedName>
        <fullName evidence="1">NAD-dependent epimerase/dehydratase domain-containing protein</fullName>
    </recommendedName>
</protein>
<dbReference type="Proteomes" id="UP000034947">
    <property type="component" value="Unassembled WGS sequence"/>
</dbReference>
<gene>
    <name evidence="2" type="ORF">AOCH_003671</name>
</gene>
<dbReference type="Pfam" id="PF01370">
    <property type="entry name" value="Epimerase"/>
    <property type="match status" value="1"/>
</dbReference>
<accession>A0A0F8UUI2</accession>
<dbReference type="EMBL" id="JYKN01002994">
    <property type="protein sequence ID" value="KKK14461.1"/>
    <property type="molecule type" value="Genomic_DNA"/>
</dbReference>
<feature type="domain" description="NAD-dependent epimerase/dehydratase" evidence="1">
    <location>
        <begin position="5"/>
        <end position="236"/>
    </location>
</feature>
<organism evidence="2 3">
    <name type="scientific">Aspergillus ochraceoroseus</name>
    <dbReference type="NCBI Taxonomy" id="138278"/>
    <lineage>
        <taxon>Eukaryota</taxon>
        <taxon>Fungi</taxon>
        <taxon>Dikarya</taxon>
        <taxon>Ascomycota</taxon>
        <taxon>Pezizomycotina</taxon>
        <taxon>Eurotiomycetes</taxon>
        <taxon>Eurotiomycetidae</taxon>
        <taxon>Eurotiales</taxon>
        <taxon>Aspergillaceae</taxon>
        <taxon>Aspergillus</taxon>
        <taxon>Aspergillus subgen. Nidulantes</taxon>
    </lineage>
</organism>
<dbReference type="AlphaFoldDB" id="A0A0F8UUI2"/>
<dbReference type="GO" id="GO:0005737">
    <property type="term" value="C:cytoplasm"/>
    <property type="evidence" value="ECO:0007669"/>
    <property type="project" value="TreeGrafter"/>
</dbReference>
<sequence length="347" mass="38103">MSHNILLTGASGYLGGTLLARWTSARLPPYRKLYALVRNDKQSEAVKQYGAEPVNLDISDHAALHETIVHHEITIVYFLIDALDSTHQVPMIKALGQVKAKTGKEVHFLHTTGAKLFSRHAGIPTDRPLLDTDPMLYELLKNAKSPHSIFDRPARANLTVIDTADAFGVKSYVFAPCLVYGQGEGFGNKISIQDVAIVKAALKLGNVYKVDTDNPIWPVCHVVDTIELYLQILRKILSGSEIGWGKNGFFLAASGSIHWNDVYEAMATALAKRGVINSRRIAQADDEVLAKMGEALQVPPAIVQVHLGGKCLFTAEHGRVLGWKPHYPPEHILDAADAEVDLILRNL</sequence>
<dbReference type="OrthoDB" id="10262413at2759"/>
<dbReference type="GO" id="GO:0004029">
    <property type="term" value="F:aldehyde dehydrogenase (NAD+) activity"/>
    <property type="evidence" value="ECO:0007669"/>
    <property type="project" value="TreeGrafter"/>
</dbReference>
<reference evidence="2 3" key="1">
    <citation type="submission" date="2015-02" db="EMBL/GenBank/DDBJ databases">
        <title>Draft Genome Sequences of Two Closely-Related Aflatoxigenic Aspergillus Species Obtained from the Cote d'Ivoire.</title>
        <authorList>
            <person name="Moore G.G."/>
            <person name="Beltz S.B."/>
            <person name="Mack B.M."/>
        </authorList>
    </citation>
    <scope>NUCLEOTIDE SEQUENCE [LARGE SCALE GENOMIC DNA]</scope>
    <source>
        <strain evidence="2 3">SRRC1432</strain>
    </source>
</reference>
<dbReference type="InterPro" id="IPR001509">
    <property type="entry name" value="Epimerase_deHydtase"/>
</dbReference>
<dbReference type="InterPro" id="IPR036291">
    <property type="entry name" value="NAD(P)-bd_dom_sf"/>
</dbReference>
<evidence type="ECO:0000313" key="2">
    <source>
        <dbReference type="EMBL" id="KKK14461.1"/>
    </source>
</evidence>
<keyword evidence="3" id="KW-1185">Reference proteome</keyword>
<evidence type="ECO:0000313" key="3">
    <source>
        <dbReference type="Proteomes" id="UP000034947"/>
    </source>
</evidence>
<comment type="caution">
    <text evidence="2">The sequence shown here is derived from an EMBL/GenBank/DDBJ whole genome shotgun (WGS) entry which is preliminary data.</text>
</comment>
<dbReference type="Gene3D" id="3.40.50.720">
    <property type="entry name" value="NAD(P)-binding Rossmann-like Domain"/>
    <property type="match status" value="1"/>
</dbReference>
<dbReference type="InterPro" id="IPR051783">
    <property type="entry name" value="NAD(P)-dependent_oxidoreduct"/>
</dbReference>
<proteinExistence type="predicted"/>
<evidence type="ECO:0000259" key="1">
    <source>
        <dbReference type="Pfam" id="PF01370"/>
    </source>
</evidence>
<name>A0A0F8UUI2_9EURO</name>
<dbReference type="PANTHER" id="PTHR48079:SF6">
    <property type="entry name" value="NAD(P)-BINDING DOMAIN-CONTAINING PROTEIN-RELATED"/>
    <property type="match status" value="1"/>
</dbReference>
<dbReference type="PANTHER" id="PTHR48079">
    <property type="entry name" value="PROTEIN YEEZ"/>
    <property type="match status" value="1"/>
</dbReference>
<dbReference type="VEuPathDB" id="FungiDB:P175DRAFT_0503905"/>
<dbReference type="SUPFAM" id="SSF51735">
    <property type="entry name" value="NAD(P)-binding Rossmann-fold domains"/>
    <property type="match status" value="1"/>
</dbReference>